<dbReference type="PANTHER" id="PTHR40036:SF1">
    <property type="entry name" value="MACROCIN O-METHYLTRANSFERASE"/>
    <property type="match status" value="1"/>
</dbReference>
<dbReference type="AlphaFoldDB" id="A0A7Y3W577"/>
<dbReference type="InterPro" id="IPR008884">
    <property type="entry name" value="TylF_MeTrfase"/>
</dbReference>
<keyword evidence="1" id="KW-0489">Methyltransferase</keyword>
<keyword evidence="2" id="KW-1185">Reference proteome</keyword>
<organism evidence="1 2">
    <name type="scientific">Parvularcula mediterranea</name>
    <dbReference type="NCBI Taxonomy" id="2732508"/>
    <lineage>
        <taxon>Bacteria</taxon>
        <taxon>Pseudomonadati</taxon>
        <taxon>Pseudomonadota</taxon>
        <taxon>Alphaproteobacteria</taxon>
        <taxon>Parvularculales</taxon>
        <taxon>Parvularculaceae</taxon>
        <taxon>Parvularcula</taxon>
    </lineage>
</organism>
<dbReference type="PANTHER" id="PTHR40036">
    <property type="entry name" value="MACROCIN O-METHYLTRANSFERASE"/>
    <property type="match status" value="1"/>
</dbReference>
<evidence type="ECO:0000313" key="1">
    <source>
        <dbReference type="EMBL" id="NNU16012.1"/>
    </source>
</evidence>
<dbReference type="Proteomes" id="UP000536835">
    <property type="component" value="Unassembled WGS sequence"/>
</dbReference>
<accession>A0A7Y3W577</accession>
<keyword evidence="1" id="KW-0808">Transferase</keyword>
<dbReference type="SUPFAM" id="SSF53335">
    <property type="entry name" value="S-adenosyl-L-methionine-dependent methyltransferases"/>
    <property type="match status" value="1"/>
</dbReference>
<dbReference type="InterPro" id="IPR029063">
    <property type="entry name" value="SAM-dependent_MTases_sf"/>
</dbReference>
<evidence type="ECO:0000313" key="2">
    <source>
        <dbReference type="Proteomes" id="UP000536835"/>
    </source>
</evidence>
<dbReference type="RefSeq" id="WP_173197893.1">
    <property type="nucleotide sequence ID" value="NZ_JABFCX010000002.1"/>
</dbReference>
<protein>
    <submittedName>
        <fullName evidence="1">Class I SAM-dependent methyltransferase</fullName>
    </submittedName>
</protein>
<name>A0A7Y3W577_9PROT</name>
<proteinExistence type="predicted"/>
<dbReference type="GO" id="GO:0032259">
    <property type="term" value="P:methylation"/>
    <property type="evidence" value="ECO:0007669"/>
    <property type="project" value="UniProtKB-KW"/>
</dbReference>
<reference evidence="1 2" key="1">
    <citation type="submission" date="2020-05" db="EMBL/GenBank/DDBJ databases">
        <title>Parvularcula mediterraneae sp. nov., isolated from polypropylene straw from shallow seawater of the seashore of Laganas in Zakynthos island, Greece.</title>
        <authorList>
            <person name="Szabo I."/>
            <person name="Al-Omari J."/>
            <person name="Rado J."/>
            <person name="Szerdahelyi G.S."/>
        </authorList>
    </citation>
    <scope>NUCLEOTIDE SEQUENCE [LARGE SCALE GENOMIC DNA]</scope>
    <source>
        <strain evidence="1 2">ZS-1/3</strain>
    </source>
</reference>
<dbReference type="GO" id="GO:0008168">
    <property type="term" value="F:methyltransferase activity"/>
    <property type="evidence" value="ECO:0007669"/>
    <property type="project" value="UniProtKB-KW"/>
</dbReference>
<dbReference type="Pfam" id="PF13578">
    <property type="entry name" value="Methyltransf_24"/>
    <property type="match status" value="1"/>
</dbReference>
<dbReference type="EMBL" id="JABFCX010000002">
    <property type="protein sequence ID" value="NNU16012.1"/>
    <property type="molecule type" value="Genomic_DNA"/>
</dbReference>
<gene>
    <name evidence="1" type="ORF">HK107_06720</name>
</gene>
<dbReference type="Gene3D" id="3.40.50.150">
    <property type="entry name" value="Vaccinia Virus protein VP39"/>
    <property type="match status" value="1"/>
</dbReference>
<sequence>MTNPLASMAVEERAAYLAFVLDLYDRFSREGGRVMEFFKKPERKPMQAVLHLAAAKAEGTGGFIAEFGVHKGHSIRELAAAFPGRGIHGFDSFEGFPSDGREDWQQDFSVPVLPEVPGSVTLHKGFFEETVPSFAAGLPKDQQADFLHIDCDIYSSARTIFETLGERIRPGTVLLFDELVNYDEFLGNEMLVLYEWTRASGLGVQWLATKGKLRPLKEYTVGVEGGFVGYRQQRYYQNAGLVVREDPERDAREVRFLDEARELVAFFGDSSGPFRS</sequence>
<comment type="caution">
    <text evidence="1">The sequence shown here is derived from an EMBL/GenBank/DDBJ whole genome shotgun (WGS) entry which is preliminary data.</text>
</comment>